<dbReference type="SUPFAM" id="SSF50249">
    <property type="entry name" value="Nucleic acid-binding proteins"/>
    <property type="match status" value="1"/>
</dbReference>
<sequence length="335" mass="36642">MSRTCHLQSARLLQKHSVASRRSVSSIASPLSLLRTSFFNKVGSADPTFSNSQTTKPPRLSEFGFSLASTASVVPRVQLLVSASYHWIDLIQHSLSDAFTKAVGAESQSEIKVNSDQKIDTSSHSKDSADHTTATTDKGPGGDAEAPKPDKKKKEKKKPKPVDTPITPNMVDLRVGHIIKAIKHPDADSLYVSTIDMGDETGPRTVCSGLVNHIPLEEMQDRLVVVVANLKPVKMRGIKSAAMVLCAANDTSVEFVNPPEGSQPGERLFFETYNTSEPEPVLSPKRKIWETLQPGFTTNEQREVVFRKNGDEERKLVNKDGARCLTSSLANVPVR</sequence>
<evidence type="ECO:0000256" key="3">
    <source>
        <dbReference type="PROSITE-ProRule" id="PRU00209"/>
    </source>
</evidence>
<dbReference type="STRING" id="1173061.A0A0J9XHA6"/>
<proteinExistence type="predicted"/>
<dbReference type="InterPro" id="IPR051270">
    <property type="entry name" value="Tyrosine-tRNA_ligase_regulator"/>
</dbReference>
<evidence type="ECO:0000256" key="4">
    <source>
        <dbReference type="SAM" id="MobiDB-lite"/>
    </source>
</evidence>
<dbReference type="PANTHER" id="PTHR11586">
    <property type="entry name" value="TRNA-AMINOACYLATION COFACTOR ARC1 FAMILY MEMBER"/>
    <property type="match status" value="1"/>
</dbReference>
<reference evidence="6" key="1">
    <citation type="submission" date="2014-03" db="EMBL/GenBank/DDBJ databases">
        <authorList>
            <person name="Casaregola S."/>
        </authorList>
    </citation>
    <scope>NUCLEOTIDE SEQUENCE [LARGE SCALE GENOMIC DNA]</scope>
    <source>
        <strain evidence="6">CLIB 918</strain>
    </source>
</reference>
<dbReference type="CDD" id="cd02799">
    <property type="entry name" value="tRNA_bind_EMAP-II_like"/>
    <property type="match status" value="1"/>
</dbReference>
<evidence type="ECO:0000313" key="6">
    <source>
        <dbReference type="EMBL" id="CDO56290.1"/>
    </source>
</evidence>
<feature type="domain" description="TRNA-binding" evidence="5">
    <location>
        <begin position="167"/>
        <end position="269"/>
    </location>
</feature>
<dbReference type="EMBL" id="CCBN010000014">
    <property type="protein sequence ID" value="CDO56290.1"/>
    <property type="molecule type" value="Genomic_DNA"/>
</dbReference>
<evidence type="ECO:0000313" key="7">
    <source>
        <dbReference type="Proteomes" id="UP000242525"/>
    </source>
</evidence>
<dbReference type="Pfam" id="PF01588">
    <property type="entry name" value="tRNA_bind"/>
    <property type="match status" value="1"/>
</dbReference>
<protein>
    <submittedName>
        <fullName evidence="6">Similar to Saccharomyces cerevisiae YGL105W ARC1 Protein that binds tRNA and methionyl-and glutamyl-tRNA synthetases (Mes1p and Gus1p)</fullName>
    </submittedName>
</protein>
<dbReference type="GO" id="GO:0017102">
    <property type="term" value="C:methionyl glutamyl tRNA synthetase complex"/>
    <property type="evidence" value="ECO:0007669"/>
    <property type="project" value="TreeGrafter"/>
</dbReference>
<dbReference type="Proteomes" id="UP000242525">
    <property type="component" value="Unassembled WGS sequence"/>
</dbReference>
<name>A0A0J9XHA6_GEOCN</name>
<keyword evidence="2 3" id="KW-0694">RNA-binding</keyword>
<dbReference type="AlphaFoldDB" id="A0A0J9XHA6"/>
<dbReference type="OrthoDB" id="19141at2759"/>
<feature type="compositionally biased region" description="Basic residues" evidence="4">
    <location>
        <begin position="150"/>
        <end position="159"/>
    </location>
</feature>
<feature type="compositionally biased region" description="Basic and acidic residues" evidence="4">
    <location>
        <begin position="113"/>
        <end position="130"/>
    </location>
</feature>
<comment type="caution">
    <text evidence="6">The sequence shown here is derived from an EMBL/GenBank/DDBJ whole genome shotgun (WGS) entry which is preliminary data.</text>
</comment>
<accession>A0A0J9XHA6</accession>
<evidence type="ECO:0000256" key="2">
    <source>
        <dbReference type="ARBA" id="ARBA00022884"/>
    </source>
</evidence>
<gene>
    <name evidence="6" type="ORF">BN980_GECA14s02276g</name>
</gene>
<organism evidence="6 7">
    <name type="scientific">Geotrichum candidum</name>
    <name type="common">Oospora lactis</name>
    <name type="synonym">Dipodascus geotrichum</name>
    <dbReference type="NCBI Taxonomy" id="1173061"/>
    <lineage>
        <taxon>Eukaryota</taxon>
        <taxon>Fungi</taxon>
        <taxon>Dikarya</taxon>
        <taxon>Ascomycota</taxon>
        <taxon>Saccharomycotina</taxon>
        <taxon>Dipodascomycetes</taxon>
        <taxon>Dipodascales</taxon>
        <taxon>Dipodascaceae</taxon>
        <taxon>Geotrichum</taxon>
    </lineage>
</organism>
<dbReference type="PROSITE" id="PS50886">
    <property type="entry name" value="TRBD"/>
    <property type="match status" value="1"/>
</dbReference>
<dbReference type="InterPro" id="IPR012340">
    <property type="entry name" value="NA-bd_OB-fold"/>
</dbReference>
<evidence type="ECO:0000256" key="1">
    <source>
        <dbReference type="ARBA" id="ARBA00022555"/>
    </source>
</evidence>
<dbReference type="FunFam" id="2.40.50.140:FF:000199">
    <property type="entry name" value="tRNA-aminoacylation cofactor ARC1"/>
    <property type="match status" value="1"/>
</dbReference>
<feature type="region of interest" description="Disordered" evidence="4">
    <location>
        <begin position="106"/>
        <end position="168"/>
    </location>
</feature>
<keyword evidence="7" id="KW-1185">Reference proteome</keyword>
<evidence type="ECO:0000259" key="5">
    <source>
        <dbReference type="PROSITE" id="PS50886"/>
    </source>
</evidence>
<dbReference type="InterPro" id="IPR002547">
    <property type="entry name" value="tRNA-bd_dom"/>
</dbReference>
<keyword evidence="1 3" id="KW-0820">tRNA-binding</keyword>
<dbReference type="Gene3D" id="2.40.50.140">
    <property type="entry name" value="Nucleic acid-binding proteins"/>
    <property type="match status" value="1"/>
</dbReference>
<dbReference type="GO" id="GO:0000049">
    <property type="term" value="F:tRNA binding"/>
    <property type="evidence" value="ECO:0007669"/>
    <property type="project" value="UniProtKB-UniRule"/>
</dbReference>
<dbReference type="PANTHER" id="PTHR11586:SF33">
    <property type="entry name" value="AMINOACYL TRNA SYNTHASE COMPLEX-INTERACTING MULTIFUNCTIONAL PROTEIN 1"/>
    <property type="match status" value="1"/>
</dbReference>